<dbReference type="PANTHER" id="PTHR31541">
    <property type="entry name" value="B3 DOMAIN PLANT PROTEIN-RELATED"/>
    <property type="match status" value="1"/>
</dbReference>
<evidence type="ECO:0000256" key="4">
    <source>
        <dbReference type="ARBA" id="ARBA00023163"/>
    </source>
</evidence>
<evidence type="ECO:0000256" key="2">
    <source>
        <dbReference type="ARBA" id="ARBA00023015"/>
    </source>
</evidence>
<name>A0ABD1BX85_CARAN</name>
<keyword evidence="3" id="KW-0238">DNA-binding</keyword>
<dbReference type="SUPFAM" id="SSF101936">
    <property type="entry name" value="DNA-binding pseudobarrel domain"/>
    <property type="match status" value="1"/>
</dbReference>
<dbReference type="PANTHER" id="PTHR31541:SF56">
    <property type="entry name" value="DOMAIN PROTEIN, PUTATIVE (DUF313)-RELATED"/>
    <property type="match status" value="1"/>
</dbReference>
<dbReference type="GO" id="GO:0005634">
    <property type="term" value="C:nucleus"/>
    <property type="evidence" value="ECO:0007669"/>
    <property type="project" value="UniProtKB-SubCell"/>
</dbReference>
<comment type="subcellular location">
    <subcellularLocation>
        <location evidence="1">Nucleus</location>
    </subcellularLocation>
</comment>
<dbReference type="InterPro" id="IPR005508">
    <property type="entry name" value="At2g31720-like"/>
</dbReference>
<organism evidence="6 7">
    <name type="scientific">Cardamine amara subsp. amara</name>
    <dbReference type="NCBI Taxonomy" id="228776"/>
    <lineage>
        <taxon>Eukaryota</taxon>
        <taxon>Viridiplantae</taxon>
        <taxon>Streptophyta</taxon>
        <taxon>Embryophyta</taxon>
        <taxon>Tracheophyta</taxon>
        <taxon>Spermatophyta</taxon>
        <taxon>Magnoliopsida</taxon>
        <taxon>eudicotyledons</taxon>
        <taxon>Gunneridae</taxon>
        <taxon>Pentapetalae</taxon>
        <taxon>rosids</taxon>
        <taxon>malvids</taxon>
        <taxon>Brassicales</taxon>
        <taxon>Brassicaceae</taxon>
        <taxon>Cardamineae</taxon>
        <taxon>Cardamine</taxon>
    </lineage>
</organism>
<dbReference type="Proteomes" id="UP001558713">
    <property type="component" value="Unassembled WGS sequence"/>
</dbReference>
<evidence type="ECO:0000313" key="6">
    <source>
        <dbReference type="EMBL" id="KAL1221810.1"/>
    </source>
</evidence>
<evidence type="ECO:0000256" key="1">
    <source>
        <dbReference type="ARBA" id="ARBA00004123"/>
    </source>
</evidence>
<protein>
    <submittedName>
        <fullName evidence="6">B3 domain-containing protein</fullName>
    </submittedName>
</protein>
<accession>A0ABD1BX85</accession>
<sequence>MDKSDDPRVSKPKICSKFDMLVYVAGLVYDQQYGPREEDKEVEARIFKNTIPRKKRSRPCSDRSSYSQKAWMRLIEEDISKLQNPNSESQPSSCVTQSKKLRFVNVSKEEEEEEEEEEERRVFKKRKIVRRLEPKPTQTTTSLPPPPEWLLNVMMREGNGYNPKLISTRKLYKTDLNRIQARLSVPFKQVVNPDFLTEDETRIIDEQAMKIRKEGVSVDFVDPLMNKYVIDLRKWPMSGNWYYVFVDSWNDVVAANRFKVDEVFHLWSFRSGSGKLCFALVPPSPATSSTDVSHGVGVSTSGECSHGCSSFDDSQNL</sequence>
<dbReference type="AlphaFoldDB" id="A0ABD1BX85"/>
<dbReference type="EMBL" id="JBANAX010000116">
    <property type="protein sequence ID" value="KAL1221810.1"/>
    <property type="molecule type" value="Genomic_DNA"/>
</dbReference>
<dbReference type="Gene3D" id="2.40.330.10">
    <property type="entry name" value="DNA-binding pseudobarrel domain"/>
    <property type="match status" value="1"/>
</dbReference>
<dbReference type="Pfam" id="PF03754">
    <property type="entry name" value="At2g31720-like"/>
    <property type="match status" value="1"/>
</dbReference>
<keyword evidence="7" id="KW-1185">Reference proteome</keyword>
<keyword evidence="5" id="KW-0539">Nucleus</keyword>
<evidence type="ECO:0000256" key="5">
    <source>
        <dbReference type="ARBA" id="ARBA00023242"/>
    </source>
</evidence>
<dbReference type="InterPro" id="IPR015300">
    <property type="entry name" value="DNA-bd_pseudobarrel_sf"/>
</dbReference>
<evidence type="ECO:0000256" key="3">
    <source>
        <dbReference type="ARBA" id="ARBA00023125"/>
    </source>
</evidence>
<gene>
    <name evidence="6" type="ORF">V5N11_000087</name>
</gene>
<comment type="caution">
    <text evidence="6">The sequence shown here is derived from an EMBL/GenBank/DDBJ whole genome shotgun (WGS) entry which is preliminary data.</text>
</comment>
<keyword evidence="4" id="KW-0804">Transcription</keyword>
<dbReference type="GO" id="GO:0003677">
    <property type="term" value="F:DNA binding"/>
    <property type="evidence" value="ECO:0007669"/>
    <property type="project" value="UniProtKB-KW"/>
</dbReference>
<proteinExistence type="predicted"/>
<evidence type="ECO:0000313" key="7">
    <source>
        <dbReference type="Proteomes" id="UP001558713"/>
    </source>
</evidence>
<keyword evidence="2" id="KW-0805">Transcription regulation</keyword>
<reference evidence="6 7" key="1">
    <citation type="submission" date="2024-04" db="EMBL/GenBank/DDBJ databases">
        <title>Genome assembly C_amara_ONT_v2.</title>
        <authorList>
            <person name="Yant L."/>
            <person name="Moore C."/>
            <person name="Slenker M."/>
        </authorList>
    </citation>
    <scope>NUCLEOTIDE SEQUENCE [LARGE SCALE GENOMIC DNA]</scope>
    <source>
        <tissue evidence="6">Leaf</tissue>
    </source>
</reference>